<gene>
    <name evidence="2" type="ORF">MSAN_02144800</name>
</gene>
<feature type="signal peptide" evidence="1">
    <location>
        <begin position="1"/>
        <end position="21"/>
    </location>
</feature>
<sequence length="605" mass="65974">MLVSDLILSLVIHALLALIAAHSLANGTSSLREFASSNQQCSGHRLTNPRTYYIAVVLGVASWIYSARTLRHASTGQRRIFDTDRRRIFDTGRRSRRIFDEITRPIRYLRGGPGGPGLGPLFRLFPRWIDSSSEIVPPQMDTVTFCEEYHLSDDILDRLLKKGCHSTDSLFDASLGGVDLTDGQAAEVRWALRQMLLGKVSSSEAIEKLSSQVPSTEEGLTVFRVFGGCGGPGGKGQHNGGYGGDGKAPQGEHVLWFEALIGSQDTRPGDQRKIFVWHIYGGTGGDGGHGDIGGDGGIGEGPRLSTHLVPLDDKIRRRDQGFETVGGLFEAFDMDFPQPHFQLGHICTVKAALEFFKDALMQTRYGEENRLGHSLNLHKSMQTRGDENRPGHSLILYKSPIGEGAERPRPLIPANKGFYIPINESAASVAVIGKLSRGHHRAELNWILGGQPAPVTGYSLSLPSTLSTDHHPTVSNDLNSLGIPLELPLGPSHDRTLLTTRLETEITTQMTATEAQIEAPPSVEARDRQPEVHLHQQLNVSGATTITVNALPLSPSDSMLATDVVTKTTAHFSSTETHIDPPGRDDRPPAGYRHRLCQHTSTYCA</sequence>
<comment type="caution">
    <text evidence="2">The sequence shown here is derived from an EMBL/GenBank/DDBJ whole genome shotgun (WGS) entry which is preliminary data.</text>
</comment>
<accession>A0A8H7CKG9</accession>
<dbReference type="OrthoDB" id="10683972at2759"/>
<dbReference type="EMBL" id="JACAZH010000031">
    <property type="protein sequence ID" value="KAF7339312.1"/>
    <property type="molecule type" value="Genomic_DNA"/>
</dbReference>
<evidence type="ECO:0000256" key="1">
    <source>
        <dbReference type="SAM" id="SignalP"/>
    </source>
</evidence>
<keyword evidence="3" id="KW-1185">Reference proteome</keyword>
<protein>
    <submittedName>
        <fullName evidence="2">Uncharacterized protein</fullName>
    </submittedName>
</protein>
<organism evidence="2 3">
    <name type="scientific">Mycena sanguinolenta</name>
    <dbReference type="NCBI Taxonomy" id="230812"/>
    <lineage>
        <taxon>Eukaryota</taxon>
        <taxon>Fungi</taxon>
        <taxon>Dikarya</taxon>
        <taxon>Basidiomycota</taxon>
        <taxon>Agaricomycotina</taxon>
        <taxon>Agaricomycetes</taxon>
        <taxon>Agaricomycetidae</taxon>
        <taxon>Agaricales</taxon>
        <taxon>Marasmiineae</taxon>
        <taxon>Mycenaceae</taxon>
        <taxon>Mycena</taxon>
    </lineage>
</organism>
<dbReference type="AlphaFoldDB" id="A0A8H7CKG9"/>
<evidence type="ECO:0000313" key="2">
    <source>
        <dbReference type="EMBL" id="KAF7339312.1"/>
    </source>
</evidence>
<dbReference type="Proteomes" id="UP000623467">
    <property type="component" value="Unassembled WGS sequence"/>
</dbReference>
<reference evidence="2" key="1">
    <citation type="submission" date="2020-05" db="EMBL/GenBank/DDBJ databases">
        <title>Mycena genomes resolve the evolution of fungal bioluminescence.</title>
        <authorList>
            <person name="Tsai I.J."/>
        </authorList>
    </citation>
    <scope>NUCLEOTIDE SEQUENCE</scope>
    <source>
        <strain evidence="2">160909Yilan</strain>
    </source>
</reference>
<proteinExistence type="predicted"/>
<feature type="chain" id="PRO_5034934187" evidence="1">
    <location>
        <begin position="22"/>
        <end position="605"/>
    </location>
</feature>
<name>A0A8H7CKG9_9AGAR</name>
<keyword evidence="1" id="KW-0732">Signal</keyword>
<evidence type="ECO:0000313" key="3">
    <source>
        <dbReference type="Proteomes" id="UP000623467"/>
    </source>
</evidence>